<dbReference type="InterPro" id="IPR036259">
    <property type="entry name" value="MFS_trans_sf"/>
</dbReference>
<dbReference type="SUPFAM" id="SSF103473">
    <property type="entry name" value="MFS general substrate transporter"/>
    <property type="match status" value="1"/>
</dbReference>
<dbReference type="EMBL" id="BEWI01000030">
    <property type="protein sequence ID" value="GAY20401.1"/>
    <property type="molecule type" value="Genomic_DNA"/>
</dbReference>
<feature type="transmembrane region" description="Helical" evidence="2">
    <location>
        <begin position="128"/>
        <end position="151"/>
    </location>
</feature>
<dbReference type="GO" id="GO:0005886">
    <property type="term" value="C:plasma membrane"/>
    <property type="evidence" value="ECO:0007669"/>
    <property type="project" value="TreeGrafter"/>
</dbReference>
<keyword evidence="3" id="KW-0762">Sugar transport</keyword>
<reference evidence="3 4" key="2">
    <citation type="journal article" date="2013" name="Environ. Sci. Technol.">
        <title>The 4-tert-butylphenol-utilizing bacterium Sphingobium fuliginis OMI can degrade bisphenols via phenolic ring hydroxylation and meta-cleavage pathway.</title>
        <authorList>
            <person name="Ogata Y."/>
            <person name="Goda S."/>
            <person name="Toyama T."/>
            <person name="Sei K."/>
            <person name="Ike M."/>
        </authorList>
    </citation>
    <scope>NUCLEOTIDE SEQUENCE [LARGE SCALE GENOMIC DNA]</scope>
    <source>
        <strain evidence="3 4">OMI</strain>
    </source>
</reference>
<name>A0A292ZBZ4_SPHSA</name>
<evidence type="ECO:0000313" key="4">
    <source>
        <dbReference type="Proteomes" id="UP000221538"/>
    </source>
</evidence>
<dbReference type="InterPro" id="IPR039672">
    <property type="entry name" value="MFS_2"/>
</dbReference>
<reference evidence="3 4" key="1">
    <citation type="journal article" date="2013" name="Biodegradation">
        <title>Occurrence of 4-tert-butylphenol (4-t-BP) biodegradation in an aquatic sample caused by the presence of Spirodela polyrrhiza and isolation of a 4-t-BP-utilizing bacterium.</title>
        <authorList>
            <person name="Ogata Y."/>
            <person name="Toyama T."/>
            <person name="Yu N."/>
            <person name="Wang X."/>
            <person name="Sei K."/>
            <person name="Ike M."/>
        </authorList>
    </citation>
    <scope>NUCLEOTIDE SEQUENCE [LARGE SCALE GENOMIC DNA]</scope>
    <source>
        <strain evidence="3 4">OMI</strain>
    </source>
</reference>
<feature type="transmembrane region" description="Helical" evidence="2">
    <location>
        <begin position="313"/>
        <end position="334"/>
    </location>
</feature>
<feature type="transmembrane region" description="Helical" evidence="2">
    <location>
        <begin position="228"/>
        <end position="255"/>
    </location>
</feature>
<proteinExistence type="inferred from homology"/>
<protein>
    <submittedName>
        <fullName evidence="3">Sugar transporter</fullName>
    </submittedName>
</protein>
<dbReference type="GO" id="GO:0015293">
    <property type="term" value="F:symporter activity"/>
    <property type="evidence" value="ECO:0007669"/>
    <property type="project" value="InterPro"/>
</dbReference>
<dbReference type="GO" id="GO:0008643">
    <property type="term" value="P:carbohydrate transport"/>
    <property type="evidence" value="ECO:0007669"/>
    <property type="project" value="InterPro"/>
</dbReference>
<accession>A0A292ZBZ4</accession>
<feature type="transmembrane region" description="Helical" evidence="2">
    <location>
        <begin position="261"/>
        <end position="285"/>
    </location>
</feature>
<keyword evidence="2" id="KW-0812">Transmembrane</keyword>
<evidence type="ECO:0000313" key="3">
    <source>
        <dbReference type="EMBL" id="GAY20401.1"/>
    </source>
</evidence>
<dbReference type="PANTHER" id="PTHR11328:SF24">
    <property type="entry name" value="MAJOR FACILITATOR SUPERFAMILY (MFS) PROFILE DOMAIN-CONTAINING PROTEIN"/>
    <property type="match status" value="1"/>
</dbReference>
<dbReference type="Proteomes" id="UP000221538">
    <property type="component" value="Unassembled WGS sequence"/>
</dbReference>
<keyword evidence="2" id="KW-1133">Transmembrane helix</keyword>
<feature type="transmembrane region" description="Helical" evidence="2">
    <location>
        <begin position="191"/>
        <end position="208"/>
    </location>
</feature>
<evidence type="ECO:0000256" key="2">
    <source>
        <dbReference type="SAM" id="Phobius"/>
    </source>
</evidence>
<organism evidence="3 4">
    <name type="scientific">Sphingobium fuliginis (strain ATCC 27551)</name>
    <dbReference type="NCBI Taxonomy" id="336203"/>
    <lineage>
        <taxon>Bacteria</taxon>
        <taxon>Pseudomonadati</taxon>
        <taxon>Pseudomonadota</taxon>
        <taxon>Alphaproteobacteria</taxon>
        <taxon>Sphingomonadales</taxon>
        <taxon>Sphingomonadaceae</taxon>
        <taxon>Sphingobium</taxon>
    </lineage>
</organism>
<feature type="transmembrane region" description="Helical" evidence="2">
    <location>
        <begin position="408"/>
        <end position="427"/>
    </location>
</feature>
<dbReference type="PANTHER" id="PTHR11328">
    <property type="entry name" value="MAJOR FACILITATOR SUPERFAMILY DOMAIN-CONTAINING PROTEIN"/>
    <property type="match status" value="1"/>
</dbReference>
<keyword evidence="3" id="KW-0813">Transport</keyword>
<feature type="transmembrane region" description="Helical" evidence="2">
    <location>
        <begin position="476"/>
        <end position="499"/>
    </location>
</feature>
<dbReference type="Pfam" id="PF13347">
    <property type="entry name" value="MFS_2"/>
    <property type="match status" value="1"/>
</dbReference>
<comment type="similarity">
    <text evidence="1">Belongs to the sodium:galactoside symporter (TC 2.A.2) family.</text>
</comment>
<gene>
    <name evidence="3" type="ORF">SFOMI_0925</name>
</gene>
<dbReference type="Gene3D" id="1.20.1250.20">
    <property type="entry name" value="MFS general substrate transporter like domains"/>
    <property type="match status" value="1"/>
</dbReference>
<sequence>MPRGVSLVPFKTRHAKPAAKMRRGFGHRSRCSRSRAEITRAPVRRAHPYVNAPRPLGKALGRLGYDTCADTFMDAVSTTEIPELNGRPLRSLTMAYASAHFGKSIFWYGSESLFAFLLTEVAQLGPSAVGWVLCGSFLLSAMLDVVVGVLLKRRLSSAVSAAHLQFMGALATSAALMFLFAVPAMRPEAPLTLSAVAILLFRIAYAFIDIPQNAMLSSAVGTVADRAYLAAARLAGSGLAALTVAGTVASLVYSIEAMRAPLLLGLGIFMAIITFGACAMLYFAVRDNGRDPILPIQAKTSVMSLGREIDSMAWLLIAAMFITSFASPVFTKLLPYYAASHLLDPILGTITISLISVGMVLGQPFWLRALKDRSGPMKITVTCLSISVTAALFAAAGTGVAWSILPAALLFGVSSGGVGAALWSAYGDVIADTGAGNEGVAYGLFTASAKLSLAISAAGIGLLLEDSSFREVTSSRLLLGMTLPAITAGLLTVLLLLLWRRRWESARPAA</sequence>
<feature type="transmembrane region" description="Helical" evidence="2">
    <location>
        <begin position="163"/>
        <end position="185"/>
    </location>
</feature>
<dbReference type="AlphaFoldDB" id="A0A292ZBZ4"/>
<keyword evidence="2" id="KW-0472">Membrane</keyword>
<feature type="transmembrane region" description="Helical" evidence="2">
    <location>
        <begin position="439"/>
        <end position="464"/>
    </location>
</feature>
<feature type="transmembrane region" description="Helical" evidence="2">
    <location>
        <begin position="346"/>
        <end position="367"/>
    </location>
</feature>
<feature type="transmembrane region" description="Helical" evidence="2">
    <location>
        <begin position="379"/>
        <end position="402"/>
    </location>
</feature>
<evidence type="ECO:0000256" key="1">
    <source>
        <dbReference type="ARBA" id="ARBA00009617"/>
    </source>
</evidence>
<comment type="caution">
    <text evidence="3">The sequence shown here is derived from an EMBL/GenBank/DDBJ whole genome shotgun (WGS) entry which is preliminary data.</text>
</comment>